<evidence type="ECO:0000259" key="4">
    <source>
        <dbReference type="PROSITE" id="PS01124"/>
    </source>
</evidence>
<name>A0A2K8ZBU8_9BACT</name>
<dbReference type="Gene3D" id="1.10.10.60">
    <property type="entry name" value="Homeodomain-like"/>
    <property type="match status" value="1"/>
</dbReference>
<organism evidence="5 6">
    <name type="scientific">Spirosoma pollinicola</name>
    <dbReference type="NCBI Taxonomy" id="2057025"/>
    <lineage>
        <taxon>Bacteria</taxon>
        <taxon>Pseudomonadati</taxon>
        <taxon>Bacteroidota</taxon>
        <taxon>Cytophagia</taxon>
        <taxon>Cytophagales</taxon>
        <taxon>Cytophagaceae</taxon>
        <taxon>Spirosoma</taxon>
    </lineage>
</organism>
<dbReference type="RefSeq" id="WP_100993915.1">
    <property type="nucleotide sequence ID" value="NZ_CP025096.1"/>
</dbReference>
<evidence type="ECO:0000256" key="1">
    <source>
        <dbReference type="ARBA" id="ARBA00023015"/>
    </source>
</evidence>
<dbReference type="AlphaFoldDB" id="A0A2K8ZBU8"/>
<keyword evidence="1" id="KW-0805">Transcription regulation</keyword>
<evidence type="ECO:0000256" key="3">
    <source>
        <dbReference type="ARBA" id="ARBA00023163"/>
    </source>
</evidence>
<dbReference type="Proteomes" id="UP000232883">
    <property type="component" value="Chromosome"/>
</dbReference>
<protein>
    <recommendedName>
        <fullName evidence="4">HTH araC/xylS-type domain-containing protein</fullName>
    </recommendedName>
</protein>
<dbReference type="OrthoDB" id="2666928at2"/>
<dbReference type="PRINTS" id="PR00032">
    <property type="entry name" value="HTHARAC"/>
</dbReference>
<dbReference type="InterPro" id="IPR020449">
    <property type="entry name" value="Tscrpt_reg_AraC-type_HTH"/>
</dbReference>
<proteinExistence type="predicted"/>
<dbReference type="EMBL" id="CP025096">
    <property type="protein sequence ID" value="AUD07348.1"/>
    <property type="molecule type" value="Genomic_DNA"/>
</dbReference>
<reference evidence="5 6" key="1">
    <citation type="submission" date="2017-11" db="EMBL/GenBank/DDBJ databases">
        <title>Taxonomic description and genome sequences of Spirosoma HA7 sp. nov., isolated from pollen microhabitat of Corylus avellana.</title>
        <authorList>
            <person name="Ambika Manirajan B."/>
            <person name="Suarez C."/>
            <person name="Ratering S."/>
            <person name="Geissler-Plaum R."/>
            <person name="Cardinale M."/>
            <person name="Sylvia S."/>
        </authorList>
    </citation>
    <scope>NUCLEOTIDE SEQUENCE [LARGE SCALE GENOMIC DNA]</scope>
    <source>
        <strain evidence="5 6">HA7</strain>
    </source>
</reference>
<gene>
    <name evidence="5" type="ORF">CWM47_16970</name>
</gene>
<keyword evidence="2" id="KW-0238">DNA-binding</keyword>
<feature type="domain" description="HTH araC/xylS-type" evidence="4">
    <location>
        <begin position="1"/>
        <end position="34"/>
    </location>
</feature>
<dbReference type="Pfam" id="PF00165">
    <property type="entry name" value="HTH_AraC"/>
    <property type="match status" value="1"/>
</dbReference>
<keyword evidence="6" id="KW-1185">Reference proteome</keyword>
<dbReference type="SUPFAM" id="SSF46689">
    <property type="entry name" value="Homeodomain-like"/>
    <property type="match status" value="1"/>
</dbReference>
<keyword evidence="3" id="KW-0804">Transcription</keyword>
<dbReference type="GO" id="GO:0003700">
    <property type="term" value="F:DNA-binding transcription factor activity"/>
    <property type="evidence" value="ECO:0007669"/>
    <property type="project" value="InterPro"/>
</dbReference>
<dbReference type="KEGG" id="spir:CWM47_16970"/>
<evidence type="ECO:0000313" key="5">
    <source>
        <dbReference type="EMBL" id="AUD07348.1"/>
    </source>
</evidence>
<dbReference type="InterPro" id="IPR009057">
    <property type="entry name" value="Homeodomain-like_sf"/>
</dbReference>
<dbReference type="InterPro" id="IPR018060">
    <property type="entry name" value="HTH_AraC"/>
</dbReference>
<evidence type="ECO:0000313" key="6">
    <source>
        <dbReference type="Proteomes" id="UP000232883"/>
    </source>
</evidence>
<accession>A0A2K8ZBU8</accession>
<dbReference type="GO" id="GO:0043565">
    <property type="term" value="F:sequence-specific DNA binding"/>
    <property type="evidence" value="ECO:0007669"/>
    <property type="project" value="InterPro"/>
</dbReference>
<evidence type="ECO:0000256" key="2">
    <source>
        <dbReference type="ARBA" id="ARBA00023125"/>
    </source>
</evidence>
<sequence>MADIAFKSGFESEFYFSRIFKKKMAFTPSAYRKTERLPVMSLALK</sequence>
<dbReference type="PROSITE" id="PS01124">
    <property type="entry name" value="HTH_ARAC_FAMILY_2"/>
    <property type="match status" value="1"/>
</dbReference>